<organism evidence="11 12">
    <name type="scientific">Convivina intestini</name>
    <dbReference type="NCBI Taxonomy" id="1505726"/>
    <lineage>
        <taxon>Bacteria</taxon>
        <taxon>Bacillati</taxon>
        <taxon>Bacillota</taxon>
        <taxon>Bacilli</taxon>
        <taxon>Lactobacillales</taxon>
        <taxon>Lactobacillaceae</taxon>
        <taxon>Convivina</taxon>
    </lineage>
</organism>
<evidence type="ECO:0000256" key="3">
    <source>
        <dbReference type="ARBA" id="ARBA00022598"/>
    </source>
</evidence>
<feature type="domain" description="ATP-grasp" evidence="10">
    <location>
        <begin position="110"/>
        <end position="295"/>
    </location>
</feature>
<feature type="binding site" evidence="8">
    <location>
        <position position="212"/>
    </location>
    <ligand>
        <name>ATP</name>
        <dbReference type="ChEBI" id="CHEBI:30616"/>
    </ligand>
</feature>
<proteinExistence type="inferred from homology"/>
<comment type="subunit">
    <text evidence="8 9">Homodimer.</text>
</comment>
<dbReference type="GO" id="GO:0046872">
    <property type="term" value="F:metal ion binding"/>
    <property type="evidence" value="ECO:0007669"/>
    <property type="project" value="InterPro"/>
</dbReference>
<evidence type="ECO:0000256" key="2">
    <source>
        <dbReference type="ARBA" id="ARBA00001946"/>
    </source>
</evidence>
<evidence type="ECO:0000313" key="12">
    <source>
        <dbReference type="Proteomes" id="UP000245433"/>
    </source>
</evidence>
<comment type="function">
    <text evidence="8">Catalyzes the ATP-dependent conversion of 5-aminoimidazole ribonucleotide (AIR) and HCO(3)(-) to N5-carboxyaminoimidazole ribonucleotide (N5-CAIR).</text>
</comment>
<dbReference type="HAMAP" id="MF_01928">
    <property type="entry name" value="PurK"/>
    <property type="match status" value="1"/>
</dbReference>
<dbReference type="Gene3D" id="3.30.1490.20">
    <property type="entry name" value="ATP-grasp fold, A domain"/>
    <property type="match status" value="1"/>
</dbReference>
<keyword evidence="5 8" id="KW-0658">Purine biosynthesis</keyword>
<sequence>MTGPILPPTTIGIIGGGQLGQMMALAAKSMGYKIGILDPDQACSAGQVADFQIVAAYDDAKAVASLAQASDLLTYEFENVSIETLQTVTRPIPQGERLLEITSNRIAEKTFIKEVAQVAVTDFQAVNSKADFKTALAQIGYPAILKTSHGGYDGHGQWNVNDASDAQRLLSDFPAGELILEARVAFDQELSIMVTRDAQGKLTTWPIAQNFHQNHILHRSYAPAAISDTQAQKIESLAHKIAAALNLRGVLGIELFVTEQEIWVNELAPRPHNSGHYTIEACNISQFEGHIRSITGLTLPPITQEQPAMMLNLLGEDIIAARQALVDHPEWHFHDYGKGTIRPQRKMGHITVIGDSAIKALEQWGQAHDQDEL</sequence>
<dbReference type="Pfam" id="PF17769">
    <property type="entry name" value="PurK_C"/>
    <property type="match status" value="1"/>
</dbReference>
<dbReference type="NCBIfam" id="NF004675">
    <property type="entry name" value="PRK06019.1-1"/>
    <property type="match status" value="1"/>
</dbReference>
<dbReference type="InterPro" id="IPR011054">
    <property type="entry name" value="Rudment_hybrid_motif"/>
</dbReference>
<evidence type="ECO:0000256" key="5">
    <source>
        <dbReference type="ARBA" id="ARBA00022755"/>
    </source>
</evidence>
<dbReference type="GO" id="GO:0005829">
    <property type="term" value="C:cytosol"/>
    <property type="evidence" value="ECO:0007669"/>
    <property type="project" value="TreeGrafter"/>
</dbReference>
<dbReference type="InterPro" id="IPR013815">
    <property type="entry name" value="ATP_grasp_subdomain_1"/>
</dbReference>
<reference evidence="11 12" key="1">
    <citation type="submission" date="2018-04" db="EMBL/GenBank/DDBJ databases">
        <title>Genomic Encyclopedia of Type Strains, Phase IV (KMG-IV): sequencing the most valuable type-strain genomes for metagenomic binning, comparative biology and taxonomic classification.</title>
        <authorList>
            <person name="Goeker M."/>
        </authorList>
    </citation>
    <scope>NUCLEOTIDE SEQUENCE [LARGE SCALE GENOMIC DNA]</scope>
    <source>
        <strain evidence="11 12">DSM 28795</strain>
    </source>
</reference>
<dbReference type="PANTHER" id="PTHR11609">
    <property type="entry name" value="PURINE BIOSYNTHESIS PROTEIN 6/7, PUR6/7"/>
    <property type="match status" value="1"/>
</dbReference>
<dbReference type="NCBIfam" id="TIGR01161">
    <property type="entry name" value="purK"/>
    <property type="match status" value="1"/>
</dbReference>
<evidence type="ECO:0000313" key="11">
    <source>
        <dbReference type="EMBL" id="PVY86314.1"/>
    </source>
</evidence>
<dbReference type="GO" id="GO:0006189">
    <property type="term" value="P:'de novo' IMP biosynthetic process"/>
    <property type="evidence" value="ECO:0007669"/>
    <property type="project" value="UniProtKB-UniRule"/>
</dbReference>
<dbReference type="FunFam" id="3.40.50.20:FF:000016">
    <property type="entry name" value="N5-carboxyaminoimidazole ribonucleotide synthase"/>
    <property type="match status" value="1"/>
</dbReference>
<keyword evidence="6 8" id="KW-0067">ATP-binding</keyword>
<dbReference type="EMBL" id="QEKT01000001">
    <property type="protein sequence ID" value="PVY86314.1"/>
    <property type="molecule type" value="Genomic_DNA"/>
</dbReference>
<feature type="binding site" evidence="8">
    <location>
        <position position="146"/>
    </location>
    <ligand>
        <name>ATP</name>
        <dbReference type="ChEBI" id="CHEBI:30616"/>
    </ligand>
</feature>
<evidence type="ECO:0000256" key="8">
    <source>
        <dbReference type="HAMAP-Rule" id="MF_01928"/>
    </source>
</evidence>
<comment type="similarity">
    <text evidence="8 9">Belongs to the PurK/PurT family.</text>
</comment>
<comment type="cofactor">
    <cofactor evidence="1">
        <name>Mn(2+)</name>
        <dbReference type="ChEBI" id="CHEBI:29035"/>
    </cofactor>
</comment>
<dbReference type="Gene3D" id="3.30.470.20">
    <property type="entry name" value="ATP-grasp fold, B domain"/>
    <property type="match status" value="1"/>
</dbReference>
<dbReference type="InterPro" id="IPR003135">
    <property type="entry name" value="ATP-grasp_carboxylate-amine"/>
</dbReference>
<dbReference type="Gene3D" id="3.40.50.20">
    <property type="match status" value="1"/>
</dbReference>
<feature type="binding site" evidence="8">
    <location>
        <begin position="151"/>
        <end position="157"/>
    </location>
    <ligand>
        <name>ATP</name>
        <dbReference type="ChEBI" id="CHEBI:30616"/>
    </ligand>
</feature>
<dbReference type="InterPro" id="IPR040686">
    <property type="entry name" value="PurK_C"/>
</dbReference>
<feature type="binding site" evidence="8">
    <location>
        <begin position="181"/>
        <end position="184"/>
    </location>
    <ligand>
        <name>ATP</name>
        <dbReference type="ChEBI" id="CHEBI:30616"/>
    </ligand>
</feature>
<evidence type="ECO:0000259" key="10">
    <source>
        <dbReference type="PROSITE" id="PS50975"/>
    </source>
</evidence>
<evidence type="ECO:0000256" key="7">
    <source>
        <dbReference type="ARBA" id="ARBA00023211"/>
    </source>
</evidence>
<evidence type="ECO:0000256" key="4">
    <source>
        <dbReference type="ARBA" id="ARBA00022741"/>
    </source>
</evidence>
<keyword evidence="12" id="KW-1185">Reference proteome</keyword>
<keyword evidence="3 8" id="KW-0436">Ligase</keyword>
<dbReference type="OrthoDB" id="9804625at2"/>
<dbReference type="PROSITE" id="PS50975">
    <property type="entry name" value="ATP_GRASP"/>
    <property type="match status" value="1"/>
</dbReference>
<keyword evidence="4 8" id="KW-0547">Nucleotide-binding</keyword>
<dbReference type="AlphaFoldDB" id="A0A2U1DF71"/>
<evidence type="ECO:0000256" key="6">
    <source>
        <dbReference type="ARBA" id="ARBA00022840"/>
    </source>
</evidence>
<comment type="function">
    <text evidence="9">Catalyzes the ATP-dependent conversion of 5-aminoimidazole ribonucleotide (AIR) and HCO(3)- to N5-carboxyaminoimidazole ribonucleotide (N5-CAIR).</text>
</comment>
<comment type="catalytic activity">
    <reaction evidence="8 9">
        <text>5-amino-1-(5-phospho-beta-D-ribosyl)imidazole + hydrogencarbonate + ATP = 5-carboxyamino-1-(5-phospho-D-ribosyl)imidazole + ADP + phosphate + 2 H(+)</text>
        <dbReference type="Rhea" id="RHEA:19317"/>
        <dbReference type="ChEBI" id="CHEBI:15378"/>
        <dbReference type="ChEBI" id="CHEBI:17544"/>
        <dbReference type="ChEBI" id="CHEBI:30616"/>
        <dbReference type="ChEBI" id="CHEBI:43474"/>
        <dbReference type="ChEBI" id="CHEBI:58730"/>
        <dbReference type="ChEBI" id="CHEBI:137981"/>
        <dbReference type="ChEBI" id="CHEBI:456216"/>
        <dbReference type="EC" id="6.3.4.18"/>
    </reaction>
</comment>
<dbReference type="Proteomes" id="UP000245433">
    <property type="component" value="Unassembled WGS sequence"/>
</dbReference>
<dbReference type="NCBIfam" id="NF004679">
    <property type="entry name" value="PRK06019.1-5"/>
    <property type="match status" value="1"/>
</dbReference>
<dbReference type="InterPro" id="IPR054350">
    <property type="entry name" value="PurT/PurK_preATP-grasp"/>
</dbReference>
<accession>A0A2U1DF71</accession>
<dbReference type="NCBIfam" id="NF004676">
    <property type="entry name" value="PRK06019.1-2"/>
    <property type="match status" value="1"/>
</dbReference>
<dbReference type="Pfam" id="PF02222">
    <property type="entry name" value="ATP-grasp"/>
    <property type="match status" value="1"/>
</dbReference>
<comment type="pathway">
    <text evidence="8 9">Purine metabolism; IMP biosynthesis via de novo pathway; 5-amino-1-(5-phospho-D-ribosyl)imidazole-4-carboxylate from 5-amino-1-(5-phospho-D-ribosyl)imidazole (N5-CAIR route): step 1/2.</text>
</comment>
<dbReference type="InterPro" id="IPR016185">
    <property type="entry name" value="PreATP-grasp_dom_sf"/>
</dbReference>
<dbReference type="InterPro" id="IPR005875">
    <property type="entry name" value="PurK"/>
</dbReference>
<dbReference type="Pfam" id="PF22660">
    <property type="entry name" value="RS_preATP-grasp-like"/>
    <property type="match status" value="1"/>
</dbReference>
<dbReference type="GO" id="GO:0034028">
    <property type="term" value="F:5-(carboxyamino)imidazole ribonucleotide synthase activity"/>
    <property type="evidence" value="ECO:0007669"/>
    <property type="project" value="UniProtKB-UniRule"/>
</dbReference>
<evidence type="ECO:0000256" key="1">
    <source>
        <dbReference type="ARBA" id="ARBA00001936"/>
    </source>
</evidence>
<dbReference type="GO" id="GO:0004638">
    <property type="term" value="F:phosphoribosylaminoimidazole carboxylase activity"/>
    <property type="evidence" value="ECO:0007669"/>
    <property type="project" value="InterPro"/>
</dbReference>
<dbReference type="InterPro" id="IPR011761">
    <property type="entry name" value="ATP-grasp"/>
</dbReference>
<dbReference type="EC" id="6.3.4.18" evidence="8 9"/>
<feature type="binding site" evidence="8">
    <location>
        <position position="105"/>
    </location>
    <ligand>
        <name>ATP</name>
        <dbReference type="ChEBI" id="CHEBI:30616"/>
    </ligand>
</feature>
<name>A0A2U1DF71_9LACO</name>
<feature type="binding site" evidence="8">
    <location>
        <begin position="265"/>
        <end position="266"/>
    </location>
    <ligand>
        <name>ATP</name>
        <dbReference type="ChEBI" id="CHEBI:30616"/>
    </ligand>
</feature>
<evidence type="ECO:0000256" key="9">
    <source>
        <dbReference type="RuleBase" id="RU361200"/>
    </source>
</evidence>
<feature type="binding site" evidence="8">
    <location>
        <position position="189"/>
    </location>
    <ligand>
        <name>ATP</name>
        <dbReference type="ChEBI" id="CHEBI:30616"/>
    </ligand>
</feature>
<keyword evidence="7" id="KW-0464">Manganese</keyword>
<dbReference type="GO" id="GO:0005524">
    <property type="term" value="F:ATP binding"/>
    <property type="evidence" value="ECO:0007669"/>
    <property type="project" value="UniProtKB-UniRule"/>
</dbReference>
<dbReference type="SUPFAM" id="SSF56059">
    <property type="entry name" value="Glutathione synthetase ATP-binding domain-like"/>
    <property type="match status" value="1"/>
</dbReference>
<dbReference type="UniPathway" id="UPA00074">
    <property type="reaction ID" value="UER00942"/>
</dbReference>
<dbReference type="SUPFAM" id="SSF51246">
    <property type="entry name" value="Rudiment single hybrid motif"/>
    <property type="match status" value="1"/>
</dbReference>
<dbReference type="PANTHER" id="PTHR11609:SF5">
    <property type="entry name" value="PHOSPHORIBOSYLAMINOIMIDAZOLE CARBOXYLASE"/>
    <property type="match status" value="1"/>
</dbReference>
<dbReference type="RefSeq" id="WP_089937593.1">
    <property type="nucleotide sequence ID" value="NZ_CAKOEX010000001.1"/>
</dbReference>
<comment type="caution">
    <text evidence="11">The sequence shown here is derived from an EMBL/GenBank/DDBJ whole genome shotgun (WGS) entry which is preliminary data.</text>
</comment>
<gene>
    <name evidence="8 9" type="primary">purK</name>
    <name evidence="11" type="ORF">C7384_101229</name>
</gene>
<protein>
    <recommendedName>
        <fullName evidence="8 9">N5-carboxyaminoimidazole ribonucleotide synthase</fullName>
        <shortName evidence="8 9">N5-CAIR synthase</shortName>
        <ecNumber evidence="8 9">6.3.4.18</ecNumber>
    </recommendedName>
    <alternativeName>
        <fullName evidence="8 9">5-(carboxyamino)imidazole ribonucleotide synthetase</fullName>
    </alternativeName>
</protein>
<comment type="cofactor">
    <cofactor evidence="2">
        <name>Mg(2+)</name>
        <dbReference type="ChEBI" id="CHEBI:18420"/>
    </cofactor>
</comment>
<dbReference type="SUPFAM" id="SSF52440">
    <property type="entry name" value="PreATP-grasp domain"/>
    <property type="match status" value="1"/>
</dbReference>